<comment type="caution">
    <text evidence="1">The sequence shown here is derived from an EMBL/GenBank/DDBJ whole genome shotgun (WGS) entry which is preliminary data.</text>
</comment>
<dbReference type="EMBL" id="MU551709">
    <property type="protein sequence ID" value="KAI5616977.1"/>
    <property type="molecule type" value="Genomic_DNA"/>
</dbReference>
<keyword evidence="2" id="KW-1185">Reference proteome</keyword>
<dbReference type="GO" id="GO:0008237">
    <property type="term" value="F:metallopeptidase activity"/>
    <property type="evidence" value="ECO:0007669"/>
    <property type="project" value="InterPro"/>
</dbReference>
<dbReference type="Gene3D" id="3.40.390.10">
    <property type="entry name" value="Collagenase (Catalytic Domain)"/>
    <property type="match status" value="1"/>
</dbReference>
<reference evidence="1" key="1">
    <citation type="submission" date="2018-07" db="EMBL/GenBank/DDBJ databases">
        <title>Comparative genomics of catfishes provides insights into carnivory and benthic adaptation.</title>
        <authorList>
            <person name="Zhang Y."/>
            <person name="Wang D."/>
            <person name="Peng Z."/>
            <person name="Zheng S."/>
            <person name="Shao F."/>
            <person name="Tao W."/>
        </authorList>
    </citation>
    <scope>NUCLEOTIDE SEQUENCE</scope>
    <source>
        <strain evidence="1">Chongqing</strain>
    </source>
</reference>
<gene>
    <name evidence="1" type="ORF">C0J50_23466</name>
</gene>
<dbReference type="GO" id="GO:0006508">
    <property type="term" value="P:proteolysis"/>
    <property type="evidence" value="ECO:0007669"/>
    <property type="project" value="UniProtKB-KW"/>
</dbReference>
<proteinExistence type="predicted"/>
<dbReference type="Proteomes" id="UP001205998">
    <property type="component" value="Unassembled WGS sequence"/>
</dbReference>
<evidence type="ECO:0000313" key="1">
    <source>
        <dbReference type="EMBL" id="KAI5616977.1"/>
    </source>
</evidence>
<protein>
    <submittedName>
        <fullName evidence="1">Six-cysteine containing astacin protease 1</fullName>
    </submittedName>
</protein>
<dbReference type="InterPro" id="IPR024079">
    <property type="entry name" value="MetalloPept_cat_dom_sf"/>
</dbReference>
<accession>A0AAD5FIT1</accession>
<name>A0AAD5FIT1_SILAS</name>
<keyword evidence="1" id="KW-0378">Hydrolase</keyword>
<sequence>MSSVLLHCRSHKRFSGYAFSKNKKPTILPIPDNNVPIGLATEMSCNDILRVKRLYCG</sequence>
<organism evidence="1 2">
    <name type="scientific">Silurus asotus</name>
    <name type="common">Amur catfish</name>
    <name type="synonym">Parasilurus asotus</name>
    <dbReference type="NCBI Taxonomy" id="30991"/>
    <lineage>
        <taxon>Eukaryota</taxon>
        <taxon>Metazoa</taxon>
        <taxon>Chordata</taxon>
        <taxon>Craniata</taxon>
        <taxon>Vertebrata</taxon>
        <taxon>Euteleostomi</taxon>
        <taxon>Actinopterygii</taxon>
        <taxon>Neopterygii</taxon>
        <taxon>Teleostei</taxon>
        <taxon>Ostariophysi</taxon>
        <taxon>Siluriformes</taxon>
        <taxon>Siluridae</taxon>
        <taxon>Silurus</taxon>
    </lineage>
</organism>
<evidence type="ECO:0000313" key="2">
    <source>
        <dbReference type="Proteomes" id="UP001205998"/>
    </source>
</evidence>
<keyword evidence="1" id="KW-0645">Protease</keyword>
<dbReference type="AlphaFoldDB" id="A0AAD5FIT1"/>